<dbReference type="PANTHER" id="PTHR43162:SF1">
    <property type="entry name" value="PRESTALK A DIFFERENTIATION PROTEIN A"/>
    <property type="match status" value="1"/>
</dbReference>
<dbReference type="Gene3D" id="3.90.25.10">
    <property type="entry name" value="UDP-galactose 4-epimerase, domain 1"/>
    <property type="match status" value="1"/>
</dbReference>
<reference evidence="2" key="1">
    <citation type="submission" date="2020-11" db="EMBL/GenBank/DDBJ databases">
        <title>Whole-genome analyses of Nonomuraea sp. K274.</title>
        <authorList>
            <person name="Veyisoglu A."/>
        </authorList>
    </citation>
    <scope>NUCLEOTIDE SEQUENCE</scope>
    <source>
        <strain evidence="2">K274</strain>
    </source>
</reference>
<comment type="caution">
    <text evidence="2">The sequence shown here is derived from an EMBL/GenBank/DDBJ whole genome shotgun (WGS) entry which is preliminary data.</text>
</comment>
<accession>A0A931ADN8</accession>
<dbReference type="SUPFAM" id="SSF51735">
    <property type="entry name" value="NAD(P)-binding Rossmann-fold domains"/>
    <property type="match status" value="1"/>
</dbReference>
<dbReference type="InterPro" id="IPR051604">
    <property type="entry name" value="Ergot_Alk_Oxidoreductase"/>
</dbReference>
<evidence type="ECO:0000313" key="2">
    <source>
        <dbReference type="EMBL" id="MBF8187337.1"/>
    </source>
</evidence>
<dbReference type="PANTHER" id="PTHR43162">
    <property type="match status" value="1"/>
</dbReference>
<evidence type="ECO:0000313" key="3">
    <source>
        <dbReference type="Proteomes" id="UP000605361"/>
    </source>
</evidence>
<dbReference type="AlphaFoldDB" id="A0A931ADN8"/>
<dbReference type="Proteomes" id="UP000605361">
    <property type="component" value="Unassembled WGS sequence"/>
</dbReference>
<dbReference type="RefSeq" id="WP_195896300.1">
    <property type="nucleotide sequence ID" value="NZ_JADOGI010000043.1"/>
</dbReference>
<dbReference type="InterPro" id="IPR036291">
    <property type="entry name" value="NAD(P)-bd_dom_sf"/>
</dbReference>
<name>A0A931ADN8_9ACTN</name>
<gene>
    <name evidence="2" type="ORF">ITP53_16670</name>
</gene>
<sequence length="305" mass="32797">MAEDGLVLVTGAGGGVGGVSRTVVELLLARGLAVRAMVHHDDDRAGELRAMGAQVVVGDLTRPSDVARALAGAGRMFFSMSVSPSYLEAAATVASVAREIGELEALVGMSQMTVSQMSALSTEESHQQRLHWLSEQVLDWSGLPVVHIRPTIFLDNPLFTTLAARSIAGSGTIRLPFGTGRTSPVAAVDVAEVVATVLRDPRPHVGKVHELTGPRSQDMTGVAEEYSRALRRPVSYVDVPLDTWVDQVLSRSGMGAHAEEHVATMARLHRQNRYDRSTSTVELITGRPAQTIEEFVAQRADLFTR</sequence>
<protein>
    <submittedName>
        <fullName evidence="2">NAD(P)H-binding protein</fullName>
    </submittedName>
</protein>
<feature type="domain" description="NAD(P)-binding" evidence="1">
    <location>
        <begin position="14"/>
        <end position="201"/>
    </location>
</feature>
<dbReference type="Pfam" id="PF13460">
    <property type="entry name" value="NAD_binding_10"/>
    <property type="match status" value="1"/>
</dbReference>
<dbReference type="InterPro" id="IPR016040">
    <property type="entry name" value="NAD(P)-bd_dom"/>
</dbReference>
<dbReference type="EMBL" id="JADOGI010000043">
    <property type="protein sequence ID" value="MBF8187337.1"/>
    <property type="molecule type" value="Genomic_DNA"/>
</dbReference>
<evidence type="ECO:0000259" key="1">
    <source>
        <dbReference type="Pfam" id="PF13460"/>
    </source>
</evidence>
<proteinExistence type="predicted"/>
<dbReference type="Gene3D" id="3.40.50.720">
    <property type="entry name" value="NAD(P)-binding Rossmann-like Domain"/>
    <property type="match status" value="1"/>
</dbReference>
<keyword evidence="3" id="KW-1185">Reference proteome</keyword>
<organism evidence="2 3">
    <name type="scientific">Nonomuraea cypriaca</name>
    <dbReference type="NCBI Taxonomy" id="1187855"/>
    <lineage>
        <taxon>Bacteria</taxon>
        <taxon>Bacillati</taxon>
        <taxon>Actinomycetota</taxon>
        <taxon>Actinomycetes</taxon>
        <taxon>Streptosporangiales</taxon>
        <taxon>Streptosporangiaceae</taxon>
        <taxon>Nonomuraea</taxon>
    </lineage>
</organism>